<accession>A0A1L3GEL3</accession>
<name>A0A1L3GEL3_SYNAC</name>
<evidence type="ECO:0000313" key="2">
    <source>
        <dbReference type="Proteomes" id="UP000182264"/>
    </source>
</evidence>
<reference evidence="1 2" key="1">
    <citation type="journal article" date="2017" name="Genome Announc.">
        <title>Complete Genome Sequences of Two Acetylene-Fermenting Pelobacter acetylenicus Strains.</title>
        <authorList>
            <person name="Sutton J.M."/>
            <person name="Baesman S.M."/>
            <person name="Fierst J.L."/>
            <person name="Poret-Peterson A.T."/>
            <person name="Oremland R.S."/>
            <person name="Dunlap D.S."/>
            <person name="Akob D.M."/>
        </authorList>
    </citation>
    <scope>NUCLEOTIDE SEQUENCE [LARGE SCALE GENOMIC DNA]</scope>
    <source>
        <strain evidence="1 2">DSM 3247</strain>
    </source>
</reference>
<dbReference type="OrthoDB" id="9803781at2"/>
<evidence type="ECO:0000313" key="1">
    <source>
        <dbReference type="EMBL" id="APG24275.1"/>
    </source>
</evidence>
<dbReference type="RefSeq" id="WP_072286108.1">
    <property type="nucleotide sequence ID" value="NZ_CP015455.1"/>
</dbReference>
<gene>
    <name evidence="1" type="ORF">A7E75_03920</name>
</gene>
<dbReference type="Proteomes" id="UP000182264">
    <property type="component" value="Chromosome"/>
</dbReference>
<protein>
    <submittedName>
        <fullName evidence="1">Uncharacterized protein</fullName>
    </submittedName>
</protein>
<organism evidence="1 2">
    <name type="scientific">Syntrophotalea acetylenica</name>
    <name type="common">Pelobacter acetylenicus</name>
    <dbReference type="NCBI Taxonomy" id="29542"/>
    <lineage>
        <taxon>Bacteria</taxon>
        <taxon>Pseudomonadati</taxon>
        <taxon>Thermodesulfobacteriota</taxon>
        <taxon>Desulfuromonadia</taxon>
        <taxon>Desulfuromonadales</taxon>
        <taxon>Syntrophotaleaceae</taxon>
        <taxon>Syntrophotalea</taxon>
    </lineage>
</organism>
<dbReference type="STRING" id="29542.A6070_12555"/>
<keyword evidence="2" id="KW-1185">Reference proteome</keyword>
<sequence length="246" mass="27153">MNNLKNLLINFAIRHYRLATAGVLMLTLAAGVFLPQVTIDTDPENMLAHSEPARIFHNQTKKRFDLCDTVVLGIVNEQHPDGVFNPATLRRIDELTAFAKTLRWPDADHPDRTVGVIEVDMIAPSLVDHISQGGSGTLRFDWLMAHPPRTRQEALALRNRALSNPLLLKHMVSGDGKAICLYLPLTDKLLSYRVYTELNKKIARMGGNESYHITGLPVAEGACKGSCMPATIGWKVSTKGMCGVTL</sequence>
<dbReference type="EMBL" id="CP015518">
    <property type="protein sequence ID" value="APG24275.1"/>
    <property type="molecule type" value="Genomic_DNA"/>
</dbReference>
<dbReference type="KEGG" id="pace:A6070_12555"/>
<proteinExistence type="predicted"/>
<dbReference type="AlphaFoldDB" id="A0A1L3GEL3"/>